<proteinExistence type="predicted"/>
<accession>A0A7W9GNI4</accession>
<dbReference type="Gene3D" id="2.40.50.100">
    <property type="match status" value="1"/>
</dbReference>
<dbReference type="InterPro" id="IPR027417">
    <property type="entry name" value="P-loop_NTPase"/>
</dbReference>
<dbReference type="GO" id="GO:0005524">
    <property type="term" value="F:ATP binding"/>
    <property type="evidence" value="ECO:0007669"/>
    <property type="project" value="UniProtKB-KW"/>
</dbReference>
<dbReference type="SMART" id="SM00382">
    <property type="entry name" value="AAA"/>
    <property type="match status" value="1"/>
</dbReference>
<reference evidence="5 6" key="1">
    <citation type="submission" date="2020-08" db="EMBL/GenBank/DDBJ databases">
        <title>Sequencing the genomes of 1000 actinobacteria strains.</title>
        <authorList>
            <person name="Klenk H.-P."/>
        </authorList>
    </citation>
    <scope>NUCLEOTIDE SEQUENCE [LARGE SCALE GENOMIC DNA]</scope>
    <source>
        <strain evidence="5 6">DSM 102122</strain>
    </source>
</reference>
<dbReference type="InterPro" id="IPR008995">
    <property type="entry name" value="Mo/tungstate-bd_C_term_dom"/>
</dbReference>
<evidence type="ECO:0000256" key="3">
    <source>
        <dbReference type="ARBA" id="ARBA00022840"/>
    </source>
</evidence>
<evidence type="ECO:0000313" key="6">
    <source>
        <dbReference type="Proteomes" id="UP000542813"/>
    </source>
</evidence>
<organism evidence="5 6">
    <name type="scientific">Jiangella mangrovi</name>
    <dbReference type="NCBI Taxonomy" id="1524084"/>
    <lineage>
        <taxon>Bacteria</taxon>
        <taxon>Bacillati</taxon>
        <taxon>Actinomycetota</taxon>
        <taxon>Actinomycetes</taxon>
        <taxon>Jiangellales</taxon>
        <taxon>Jiangellaceae</taxon>
        <taxon>Jiangella</taxon>
    </lineage>
</organism>
<comment type="caution">
    <text evidence="5">The sequence shown here is derived from an EMBL/GenBank/DDBJ whole genome shotgun (WGS) entry which is preliminary data.</text>
</comment>
<dbReference type="InterPro" id="IPR013611">
    <property type="entry name" value="Transp-assoc_OB_typ2"/>
</dbReference>
<dbReference type="PROSITE" id="PS50893">
    <property type="entry name" value="ABC_TRANSPORTER_2"/>
    <property type="match status" value="1"/>
</dbReference>
<dbReference type="RefSeq" id="WP_221440663.1">
    <property type="nucleotide sequence ID" value="NZ_JACHMM010000001.1"/>
</dbReference>
<keyword evidence="6" id="KW-1185">Reference proteome</keyword>
<dbReference type="SUPFAM" id="SSF52540">
    <property type="entry name" value="P-loop containing nucleoside triphosphate hydrolases"/>
    <property type="match status" value="1"/>
</dbReference>
<dbReference type="EMBL" id="JACHMM010000001">
    <property type="protein sequence ID" value="MBB5786901.1"/>
    <property type="molecule type" value="Genomic_DNA"/>
</dbReference>
<dbReference type="PANTHER" id="PTHR42781">
    <property type="entry name" value="SPERMIDINE/PUTRESCINE IMPORT ATP-BINDING PROTEIN POTA"/>
    <property type="match status" value="1"/>
</dbReference>
<dbReference type="Pfam" id="PF00005">
    <property type="entry name" value="ABC_tran"/>
    <property type="match status" value="1"/>
</dbReference>
<dbReference type="Proteomes" id="UP000542813">
    <property type="component" value="Unassembled WGS sequence"/>
</dbReference>
<protein>
    <submittedName>
        <fullName evidence="5">Iron(III) transport system ATP-binding protein</fullName>
    </submittedName>
</protein>
<dbReference type="SUPFAM" id="SSF50331">
    <property type="entry name" value="MOP-like"/>
    <property type="match status" value="1"/>
</dbReference>
<feature type="domain" description="ABC transporter" evidence="4">
    <location>
        <begin position="2"/>
        <end position="242"/>
    </location>
</feature>
<dbReference type="PROSITE" id="PS00211">
    <property type="entry name" value="ABC_TRANSPORTER_1"/>
    <property type="match status" value="1"/>
</dbReference>
<dbReference type="InterPro" id="IPR017871">
    <property type="entry name" value="ABC_transporter-like_CS"/>
</dbReference>
<dbReference type="InterPro" id="IPR003439">
    <property type="entry name" value="ABC_transporter-like_ATP-bd"/>
</dbReference>
<sequence>MIRVEGLHKRFPDRGQHVNAVDGLSFEAEEGELYALLGPSGCGKTTTLRCVAGLERPDSGRITLGDDVVFGDGKIVPGHRRDIGMVFQNYAVWPHMTVFDNTAFPLEVDGERRSKGSVEQAVGEALDLVGLSGYEGRMATQLSGGQQQRLSLARALVRRPRVLLLDEPLSNLDAKLREHMRQEIRLLQQRLSITTLFVTHDQVEALAMSDRIAVLRDGRIEQEGTPQEVYAQPATEFVAGFVGATNLVPGTVTAADDDGVTVRTGFGSVRAVGSAGTPVGGDVVLAIRPEDVEVRPRKDDDGADAAEALPNTWPVEVRLASFTGAITDLRLAAEGDQELMARSFSRNAVQGPDAVMHLPVAACRVLPADGAGA</sequence>
<dbReference type="InterPro" id="IPR003593">
    <property type="entry name" value="AAA+_ATPase"/>
</dbReference>
<keyword evidence="1" id="KW-0813">Transport</keyword>
<dbReference type="GO" id="GO:0016887">
    <property type="term" value="F:ATP hydrolysis activity"/>
    <property type="evidence" value="ECO:0007669"/>
    <property type="project" value="InterPro"/>
</dbReference>
<dbReference type="GO" id="GO:0140359">
    <property type="term" value="F:ABC-type transporter activity"/>
    <property type="evidence" value="ECO:0007669"/>
    <property type="project" value="UniProtKB-ARBA"/>
</dbReference>
<dbReference type="GO" id="GO:0043190">
    <property type="term" value="C:ATP-binding cassette (ABC) transporter complex"/>
    <property type="evidence" value="ECO:0007669"/>
    <property type="project" value="InterPro"/>
</dbReference>
<dbReference type="InterPro" id="IPR050093">
    <property type="entry name" value="ABC_SmlMolc_Importer"/>
</dbReference>
<keyword evidence="3 5" id="KW-0067">ATP-binding</keyword>
<dbReference type="AlphaFoldDB" id="A0A7W9GNI4"/>
<name>A0A7W9GNI4_9ACTN</name>
<keyword evidence="2" id="KW-0547">Nucleotide-binding</keyword>
<gene>
    <name evidence="5" type="ORF">HD601_001476</name>
</gene>
<evidence type="ECO:0000256" key="2">
    <source>
        <dbReference type="ARBA" id="ARBA00022741"/>
    </source>
</evidence>
<dbReference type="FunFam" id="3.40.50.300:FF:000042">
    <property type="entry name" value="Maltose/maltodextrin ABC transporter, ATP-binding protein"/>
    <property type="match status" value="1"/>
</dbReference>
<evidence type="ECO:0000313" key="5">
    <source>
        <dbReference type="EMBL" id="MBB5786901.1"/>
    </source>
</evidence>
<dbReference type="PANTHER" id="PTHR42781:SF4">
    <property type="entry name" value="SPERMIDINE_PUTRESCINE IMPORT ATP-BINDING PROTEIN POTA"/>
    <property type="match status" value="1"/>
</dbReference>
<dbReference type="Pfam" id="PF08402">
    <property type="entry name" value="TOBE_2"/>
    <property type="match status" value="1"/>
</dbReference>
<evidence type="ECO:0000259" key="4">
    <source>
        <dbReference type="PROSITE" id="PS50893"/>
    </source>
</evidence>
<evidence type="ECO:0000256" key="1">
    <source>
        <dbReference type="ARBA" id="ARBA00022448"/>
    </source>
</evidence>
<dbReference type="Gene3D" id="3.40.50.300">
    <property type="entry name" value="P-loop containing nucleotide triphosphate hydrolases"/>
    <property type="match status" value="1"/>
</dbReference>